<dbReference type="Proteomes" id="UP000278756">
    <property type="component" value="Chromosome 1"/>
</dbReference>
<sequence>MTRPPHDLSRLKAALNAETQMRYPSREAASAGFTVRNIRFAAAAVALTGFGAAGLAVSAPLADQVAAALASKSEIDLRVGRNGGVSRVELYGSVGSRASVRSDKGQVVIRLPGAKTPDIGDFRVNPPTGVKAVDLRRDARASEIVLTLDEGAKARFGRSDGAVFVQIDSKDDHGEAAEVLKTVAAEDRKAGELLPAPVTETKVKAAAPVVALKQVRVQDGVQLDFPFPEVTGAAVFRRGEAVWMVFDREVDFRLPAGLKDGSVVTEANWVKNDGFTALRLVAPSATGLSVDTEGATWRVRVGGRALSGEASEVAVKRDDTTGSPTLTLNLAGAKRVAWIRDPMVGDRMAVIPAPGPAKAVRDDRSTLQASIAATAQGVMVERMTPDIMVTVEGDRVAVTRPGGLLLSSNGEGVQKPDRAGFKPALFPTLPDPSWSQMPEEGFLKTYNRLQEAAAEEQGAGAEGPYAARLDLARFLIGQGMNFEAQGVLDLLTKNNPRSLGDPQVRGLKVVAKVMAGRLSDAQVDLDSTALQNDPAANLWRGYIAERGRHYEDARKAFAEGVSAMEGFPPEWRTRFATANARAALALKDTRAAWELIVYAAGQDVPPLDRLEAQLVQAEIIEAQGDKARAYRVYAAIAKSTSDRINAPAQLRAARLKLELGEGKPEETLQLLSSLRFRWRGDETELETIRTMADIYLTQGRYRQALEVLRGAGASFFNRPDAVEINEKLSTAFRSLFLDGMADGLQPVEALGLYFDFKDLTPVGGDGDAMVRRMVKRLVEVDLLSQAADLLQYQIDNRLQGVARSQMAADLAAIHLMNRQPEKALQALWKTRNTLLPKPVLTERRVLEARALNELNRPDHALEVLGNDMSPEALDVRADILWRQKDWAKAGALLERRLGDRWKKDGALAIGEEANLIRAGVAYSLASDQKSLDRLSQRFGKYADTAQNGDAVRVALAGLDNGPLRASDFATAAAQTDSFTAWVAAMKQKFRTQPAQPAPAAPATPAPKTA</sequence>
<accession>A0A3G9G380</accession>
<gene>
    <name evidence="2" type="ORF">EM6_0779</name>
</gene>
<proteinExistence type="predicted"/>
<feature type="compositionally biased region" description="Pro residues" evidence="1">
    <location>
        <begin position="995"/>
        <end position="1009"/>
    </location>
</feature>
<reference evidence="3" key="1">
    <citation type="journal article" date="2017" name="Biotechnol. Biofuels">
        <title>Evaluation of environmental bacterial communities as a factor affecting the growth of duckweed Lemna minor.</title>
        <authorList>
            <person name="Ishizawa H."/>
            <person name="Kuroda M."/>
            <person name="Morikawa M."/>
            <person name="Ike M."/>
        </authorList>
    </citation>
    <scope>NUCLEOTIDE SEQUENCE [LARGE SCALE GENOMIC DNA]</scope>
    <source>
        <strain evidence="3">M6</strain>
    </source>
</reference>
<feature type="region of interest" description="Disordered" evidence="1">
    <location>
        <begin position="989"/>
        <end position="1009"/>
    </location>
</feature>
<reference evidence="3" key="2">
    <citation type="journal article" date="2017" name="Plant Physiol. Biochem.">
        <title>Differential oxidative and antioxidative response of duckweed Lemna minor toward plant growth promoting/inhibiting bacteria.</title>
        <authorList>
            <person name="Ishizawa H."/>
            <person name="Kuroda M."/>
            <person name="Morikawa M."/>
            <person name="Ike M."/>
        </authorList>
    </citation>
    <scope>NUCLEOTIDE SEQUENCE [LARGE SCALE GENOMIC DNA]</scope>
    <source>
        <strain evidence="3">M6</strain>
    </source>
</reference>
<dbReference type="InterPro" id="IPR011990">
    <property type="entry name" value="TPR-like_helical_dom_sf"/>
</dbReference>
<dbReference type="Gene3D" id="1.25.40.10">
    <property type="entry name" value="Tetratricopeptide repeat domain"/>
    <property type="match status" value="1"/>
</dbReference>
<evidence type="ECO:0000256" key="1">
    <source>
        <dbReference type="SAM" id="MobiDB-lite"/>
    </source>
</evidence>
<evidence type="ECO:0000313" key="3">
    <source>
        <dbReference type="Proteomes" id="UP000278756"/>
    </source>
</evidence>
<dbReference type="OrthoDB" id="7431909at2"/>
<organism evidence="2 3">
    <name type="scientific">Asticcacaulis excentricus</name>
    <dbReference type="NCBI Taxonomy" id="78587"/>
    <lineage>
        <taxon>Bacteria</taxon>
        <taxon>Pseudomonadati</taxon>
        <taxon>Pseudomonadota</taxon>
        <taxon>Alphaproteobacteria</taxon>
        <taxon>Caulobacterales</taxon>
        <taxon>Caulobacteraceae</taxon>
        <taxon>Asticcacaulis</taxon>
    </lineage>
</organism>
<dbReference type="RefSeq" id="WP_126420429.1">
    <property type="nucleotide sequence ID" value="NZ_AP018827.1"/>
</dbReference>
<evidence type="ECO:0008006" key="4">
    <source>
        <dbReference type="Google" id="ProtNLM"/>
    </source>
</evidence>
<dbReference type="AlphaFoldDB" id="A0A3G9G380"/>
<protein>
    <recommendedName>
        <fullName evidence="4">Tetratricopeptide repeat protein</fullName>
    </recommendedName>
</protein>
<evidence type="ECO:0000313" key="2">
    <source>
        <dbReference type="EMBL" id="BBF80201.1"/>
    </source>
</evidence>
<dbReference type="EMBL" id="AP018827">
    <property type="protein sequence ID" value="BBF80201.1"/>
    <property type="molecule type" value="Genomic_DNA"/>
</dbReference>
<name>A0A3G9G380_9CAUL</name>